<dbReference type="STRING" id="888268.A0A1E5WMV9"/>
<evidence type="ECO:0000256" key="1">
    <source>
        <dbReference type="SAM" id="SignalP"/>
    </source>
</evidence>
<dbReference type="Pfam" id="PF15054">
    <property type="entry name" value="DUF4535"/>
    <property type="match status" value="1"/>
</dbReference>
<feature type="signal peptide" evidence="1">
    <location>
        <begin position="1"/>
        <end position="23"/>
    </location>
</feature>
<evidence type="ECO:0000313" key="3">
    <source>
        <dbReference type="Proteomes" id="UP000095767"/>
    </source>
</evidence>
<dbReference type="Proteomes" id="UP000095767">
    <property type="component" value="Unassembled WGS sequence"/>
</dbReference>
<dbReference type="PANTHER" id="PTHR33528">
    <property type="entry name" value="OS07G0239500 PROTEIN"/>
    <property type="match status" value="1"/>
</dbReference>
<dbReference type="AlphaFoldDB" id="A0A1E5WMV9"/>
<comment type="caution">
    <text evidence="2">The sequence shown here is derived from an EMBL/GenBank/DDBJ whole genome shotgun (WGS) entry which is preliminary data.</text>
</comment>
<feature type="chain" id="PRO_5009189422" evidence="1">
    <location>
        <begin position="24"/>
        <end position="55"/>
    </location>
</feature>
<dbReference type="OrthoDB" id="2012160at2759"/>
<reference evidence="2 3" key="1">
    <citation type="submission" date="2016-09" db="EMBL/GenBank/DDBJ databases">
        <title>The draft genome of Dichanthelium oligosanthes: A C3 panicoid grass species.</title>
        <authorList>
            <person name="Studer A.J."/>
            <person name="Schnable J.C."/>
            <person name="Brutnell T.P."/>
        </authorList>
    </citation>
    <scope>NUCLEOTIDE SEQUENCE [LARGE SCALE GENOMIC DNA]</scope>
    <source>
        <strain evidence="3">cv. Kellogg 1175</strain>
        <tissue evidence="2">Leaf</tissue>
    </source>
</reference>
<keyword evidence="3" id="KW-1185">Reference proteome</keyword>
<dbReference type="EMBL" id="LWDX02000778">
    <property type="protein sequence ID" value="OEL38722.1"/>
    <property type="molecule type" value="Genomic_DNA"/>
</dbReference>
<dbReference type="PROSITE" id="PS51257">
    <property type="entry name" value="PROKAR_LIPOPROTEIN"/>
    <property type="match status" value="1"/>
</dbReference>
<gene>
    <name evidence="2" type="ORF">BAE44_0000259</name>
</gene>
<protein>
    <submittedName>
        <fullName evidence="2">Uncharacterized protein</fullName>
    </submittedName>
</protein>
<accession>A0A1E5WMV9</accession>
<evidence type="ECO:0000313" key="2">
    <source>
        <dbReference type="EMBL" id="OEL38722.1"/>
    </source>
</evidence>
<dbReference type="PANTHER" id="PTHR33528:SF14">
    <property type="entry name" value="SOLUTE CARRIER FAMILY 35 MEMBER A4"/>
    <property type="match status" value="1"/>
</dbReference>
<proteinExistence type="predicted"/>
<dbReference type="InterPro" id="IPR027854">
    <property type="entry name" value="STMP1"/>
</dbReference>
<sequence length="55" mass="6303">MGLFKGSFTLLVGMGCGVYIAQNYNVPNVKKLFNTYVFLAKHIEETYRKPKKDDD</sequence>
<name>A0A1E5WMV9_9POAL</name>
<organism evidence="2 3">
    <name type="scientific">Dichanthelium oligosanthes</name>
    <dbReference type="NCBI Taxonomy" id="888268"/>
    <lineage>
        <taxon>Eukaryota</taxon>
        <taxon>Viridiplantae</taxon>
        <taxon>Streptophyta</taxon>
        <taxon>Embryophyta</taxon>
        <taxon>Tracheophyta</taxon>
        <taxon>Spermatophyta</taxon>
        <taxon>Magnoliopsida</taxon>
        <taxon>Liliopsida</taxon>
        <taxon>Poales</taxon>
        <taxon>Poaceae</taxon>
        <taxon>PACMAD clade</taxon>
        <taxon>Panicoideae</taxon>
        <taxon>Panicodae</taxon>
        <taxon>Paniceae</taxon>
        <taxon>Dichantheliinae</taxon>
        <taxon>Dichanthelium</taxon>
    </lineage>
</organism>
<keyword evidence="1" id="KW-0732">Signal</keyword>